<protein>
    <submittedName>
        <fullName evidence="1">Uncharacterized protein</fullName>
    </submittedName>
</protein>
<organism evidence="1">
    <name type="scientific">viral metagenome</name>
    <dbReference type="NCBI Taxonomy" id="1070528"/>
    <lineage>
        <taxon>unclassified sequences</taxon>
        <taxon>metagenomes</taxon>
        <taxon>organismal metagenomes</taxon>
    </lineage>
</organism>
<proteinExistence type="predicted"/>
<reference evidence="1" key="1">
    <citation type="journal article" date="2020" name="Nature">
        <title>Giant virus diversity and host interactions through global metagenomics.</title>
        <authorList>
            <person name="Schulz F."/>
            <person name="Roux S."/>
            <person name="Paez-Espino D."/>
            <person name="Jungbluth S."/>
            <person name="Walsh D.A."/>
            <person name="Denef V.J."/>
            <person name="McMahon K.D."/>
            <person name="Konstantinidis K.T."/>
            <person name="Eloe-Fadrosh E.A."/>
            <person name="Kyrpides N.C."/>
            <person name="Woyke T."/>
        </authorList>
    </citation>
    <scope>NUCLEOTIDE SEQUENCE</scope>
    <source>
        <strain evidence="1">GVMAG-M-3300009185-36</strain>
    </source>
</reference>
<sequence>MDNDVCKLTTIQNPNRRYANTVNIVFFKANPPSRNFQEYIDGLKDWKNIKTTFPNSQLQIFVDRHVTEDEELVEIMKDLDARVILFECPDYMKNKFHTGLFGTLLRFFPIFDINTKPLNVAHICELEPGEIVKYRYHLLEHFSKGRREVSMQYVLNDYSKKYGDEQPEFEGIPYSWIIAGAWTVFEKAPFSLLSDYLDNIESDNKYFNRYGNKTARVLSEHGKYSFGIDEVFLNLVYLPWLIKTGRKIGLIMNYVISEPVFHSREQILKNKRSKVCFDFILQKNQSVSASVREFLNIFYDPEMKKKELSQNTYKIVTRFYQILEKYPTWLGTSLSKFLLHLFRDKYRAVCMLIVQNNKIIDVVMR</sequence>
<evidence type="ECO:0000313" key="1">
    <source>
        <dbReference type="EMBL" id="QHS85711.1"/>
    </source>
</evidence>
<dbReference type="AlphaFoldDB" id="A0A6C0B1Q3"/>
<dbReference type="EMBL" id="MN739048">
    <property type="protein sequence ID" value="QHS85711.1"/>
    <property type="molecule type" value="Genomic_DNA"/>
</dbReference>
<accession>A0A6C0B1Q3</accession>
<name>A0A6C0B1Q3_9ZZZZ</name>